<sequence>MGGEHGAGGLPVTRRGAALVLLALLAGAGCALLEEEPDPSQLVCSSDAECGVNEICFPDGCGDPGRDIVVEVVPNPPARSHAQDFRVDNLRPEQNLRLAEPAEVAGRVVRATTLPSEDGGVVMRNYNEVLHLRAAGESLLLPGVTRQYDATLVPTNGAWTLPVGTGLYTVTLSPDDLEVPPVRGQSHVEPGASAPLDLVLPAANTLARLSGRVERQGGVLVDAPLEIQALDSDLTALSQRVPVTRGTGDFTVVIPGEAAQRSAVLLRVTASGEAPWVPQKTFTVDPRAPLTAPLALGDYGTPVRVTGRVVGLNGRPIPGATVSLQGEVGGGGTFHGPLATTGTEGRFAADTLPSAPGGTLSLVVVPPPGSTSGLTVLPVEVPRTGVALPDVLCPDRRVLRGTLLLPDNLTAAPGVRVLAEPIGQVPGWPRPPAGGEALGTTDDTGTFRLRLDPAVYRVDFVPTENLPRVSRTVTVLPGDDVTEQVLATFPLQKGRTVSGRVTELAADAGTRKGAAYASIRFYRVVTVEGQPSSVLLSQAVSDQEGRYTALIPVR</sequence>
<gene>
    <name evidence="1" type="ORF">JY651_12820</name>
</gene>
<reference evidence="1 2" key="1">
    <citation type="submission" date="2021-02" db="EMBL/GenBank/DDBJ databases">
        <title>De Novo genome assembly of isolated myxobacteria.</title>
        <authorList>
            <person name="Stevens D.C."/>
        </authorList>
    </citation>
    <scope>NUCLEOTIDE SEQUENCE [LARGE SCALE GENOMIC DNA]</scope>
    <source>
        <strain evidence="2">SCPEA02</strain>
    </source>
</reference>
<keyword evidence="2" id="KW-1185">Reference proteome</keyword>
<accession>A0ABX7P5K6</accession>
<organism evidence="1 2">
    <name type="scientific">Pyxidicoccus parkwayensis</name>
    <dbReference type="NCBI Taxonomy" id="2813578"/>
    <lineage>
        <taxon>Bacteria</taxon>
        <taxon>Pseudomonadati</taxon>
        <taxon>Myxococcota</taxon>
        <taxon>Myxococcia</taxon>
        <taxon>Myxococcales</taxon>
        <taxon>Cystobacterineae</taxon>
        <taxon>Myxococcaceae</taxon>
        <taxon>Pyxidicoccus</taxon>
    </lineage>
</organism>
<proteinExistence type="predicted"/>
<name>A0ABX7P5K6_9BACT</name>
<dbReference type="SUPFAM" id="SSF49464">
    <property type="entry name" value="Carboxypeptidase regulatory domain-like"/>
    <property type="match status" value="1"/>
</dbReference>
<evidence type="ECO:0000313" key="2">
    <source>
        <dbReference type="Proteomes" id="UP000662747"/>
    </source>
</evidence>
<dbReference type="EMBL" id="CP071090">
    <property type="protein sequence ID" value="QSQ25754.1"/>
    <property type="molecule type" value="Genomic_DNA"/>
</dbReference>
<evidence type="ECO:0000313" key="1">
    <source>
        <dbReference type="EMBL" id="QSQ25754.1"/>
    </source>
</evidence>
<dbReference type="InterPro" id="IPR008969">
    <property type="entry name" value="CarboxyPept-like_regulatory"/>
</dbReference>
<dbReference type="Proteomes" id="UP000662747">
    <property type="component" value="Chromosome"/>
</dbReference>
<protein>
    <submittedName>
        <fullName evidence="1">Carboxypeptidase regulatory-like domain-containing protein</fullName>
    </submittedName>
</protein>